<name>A0ABP1QXU8_9HEXA</name>
<protein>
    <recommendedName>
        <fullName evidence="4">Odorant receptor</fullName>
    </recommendedName>
</protein>
<evidence type="ECO:0000256" key="1">
    <source>
        <dbReference type="SAM" id="Phobius"/>
    </source>
</evidence>
<feature type="transmembrane region" description="Helical" evidence="1">
    <location>
        <begin position="271"/>
        <end position="296"/>
    </location>
</feature>
<feature type="transmembrane region" description="Helical" evidence="1">
    <location>
        <begin position="140"/>
        <end position="164"/>
    </location>
</feature>
<keyword evidence="1" id="KW-0812">Transmembrane</keyword>
<accession>A0ABP1QXU8</accession>
<reference evidence="2 3" key="1">
    <citation type="submission" date="2024-08" db="EMBL/GenBank/DDBJ databases">
        <authorList>
            <person name="Cucini C."/>
            <person name="Frati F."/>
        </authorList>
    </citation>
    <scope>NUCLEOTIDE SEQUENCE [LARGE SCALE GENOMIC DNA]</scope>
</reference>
<keyword evidence="1" id="KW-1133">Transmembrane helix</keyword>
<feature type="transmembrane region" description="Helical" evidence="1">
    <location>
        <begin position="76"/>
        <end position="99"/>
    </location>
</feature>
<dbReference type="Proteomes" id="UP001642540">
    <property type="component" value="Unassembled WGS sequence"/>
</dbReference>
<organism evidence="2 3">
    <name type="scientific">Orchesella dallaii</name>
    <dbReference type="NCBI Taxonomy" id="48710"/>
    <lineage>
        <taxon>Eukaryota</taxon>
        <taxon>Metazoa</taxon>
        <taxon>Ecdysozoa</taxon>
        <taxon>Arthropoda</taxon>
        <taxon>Hexapoda</taxon>
        <taxon>Collembola</taxon>
        <taxon>Entomobryomorpha</taxon>
        <taxon>Entomobryoidea</taxon>
        <taxon>Orchesellidae</taxon>
        <taxon>Orchesellinae</taxon>
        <taxon>Orchesella</taxon>
    </lineage>
</organism>
<feature type="transmembrane region" description="Helical" evidence="1">
    <location>
        <begin position="28"/>
        <end position="53"/>
    </location>
</feature>
<keyword evidence="1" id="KW-0472">Membrane</keyword>
<sequence length="398" mass="45528">MIQIMPFCGGSYYAWDKSKGQLMRAHHVLIFNTIAGALMGIFFACILAVQLYLKLTWVDDEALAADMSLREFGCQMILIGEMLLCLCIMFLNLVCAMHVDDMIYLMNQILAYNNSILEMMKSKNLQLDPFHKKNMRLMDFLITATATISVVLPFGLAGALFHPMEPTHIIFEEWLEIKVGFHGLFIPFYFATCAAMFGSGNIVAIMCWNIACYFVIATTILNDIKPEELERRIGNGTRCQVRTRFYGVMGDQEVVTFYRIQKLFNVLVTDLYASVLVAFHHVALMATVAIMLYFTINFQELLWNGGPIAISVVLGSIFIPLVIIRMQCMMCGYLVDISDEFKDQAWKVVRRNCMLKKFAKSCDTLYVQVAYPFYTVHRETFLLFCSQVADYTITLLLW</sequence>
<feature type="transmembrane region" description="Helical" evidence="1">
    <location>
        <begin position="184"/>
        <end position="216"/>
    </location>
</feature>
<evidence type="ECO:0008006" key="4">
    <source>
        <dbReference type="Google" id="ProtNLM"/>
    </source>
</evidence>
<dbReference type="EMBL" id="CAXLJM020000048">
    <property type="protein sequence ID" value="CAL8112355.1"/>
    <property type="molecule type" value="Genomic_DNA"/>
</dbReference>
<evidence type="ECO:0000313" key="2">
    <source>
        <dbReference type="EMBL" id="CAL8112355.1"/>
    </source>
</evidence>
<evidence type="ECO:0000313" key="3">
    <source>
        <dbReference type="Proteomes" id="UP001642540"/>
    </source>
</evidence>
<gene>
    <name evidence="2" type="ORF">ODALV1_LOCUS15609</name>
</gene>
<keyword evidence="3" id="KW-1185">Reference proteome</keyword>
<comment type="caution">
    <text evidence="2">The sequence shown here is derived from an EMBL/GenBank/DDBJ whole genome shotgun (WGS) entry which is preliminary data.</text>
</comment>
<proteinExistence type="predicted"/>
<feature type="transmembrane region" description="Helical" evidence="1">
    <location>
        <begin position="302"/>
        <end position="324"/>
    </location>
</feature>